<evidence type="ECO:0000256" key="4">
    <source>
        <dbReference type="ARBA" id="ARBA00022989"/>
    </source>
</evidence>
<comment type="subcellular location">
    <subcellularLocation>
        <location evidence="1">Membrane</location>
    </subcellularLocation>
</comment>
<evidence type="ECO:0000256" key="2">
    <source>
        <dbReference type="ARBA" id="ARBA00022692"/>
    </source>
</evidence>
<keyword evidence="10" id="KW-1185">Reference proteome</keyword>
<dbReference type="InterPro" id="IPR013587">
    <property type="entry name" value="Nitrate/nitrite_sensing"/>
</dbReference>
<dbReference type="PANTHER" id="PTHR11920">
    <property type="entry name" value="GUANYLYL CYCLASE"/>
    <property type="match status" value="1"/>
</dbReference>
<evidence type="ECO:0000256" key="1">
    <source>
        <dbReference type="ARBA" id="ARBA00004370"/>
    </source>
</evidence>
<dbReference type="Pfam" id="PF08376">
    <property type="entry name" value="NIT"/>
    <property type="match status" value="1"/>
</dbReference>
<feature type="transmembrane region" description="Helical" evidence="8">
    <location>
        <begin position="52"/>
        <end position="74"/>
    </location>
</feature>
<dbReference type="Pfam" id="PF00211">
    <property type="entry name" value="Guanylate_cyc"/>
    <property type="match status" value="1"/>
</dbReference>
<keyword evidence="4 8" id="KW-1133">Transmembrane helix</keyword>
<organism evidence="10 11">
    <name type="scientific">Aplysia californica</name>
    <name type="common">California sea hare</name>
    <dbReference type="NCBI Taxonomy" id="6500"/>
    <lineage>
        <taxon>Eukaryota</taxon>
        <taxon>Metazoa</taxon>
        <taxon>Spiralia</taxon>
        <taxon>Lophotrochozoa</taxon>
        <taxon>Mollusca</taxon>
        <taxon>Gastropoda</taxon>
        <taxon>Heterobranchia</taxon>
        <taxon>Euthyneura</taxon>
        <taxon>Tectipleura</taxon>
        <taxon>Aplysiida</taxon>
        <taxon>Aplysioidea</taxon>
        <taxon>Aplysiidae</taxon>
        <taxon>Aplysia</taxon>
    </lineage>
</organism>
<dbReference type="Proteomes" id="UP000694888">
    <property type="component" value="Unplaced"/>
</dbReference>
<feature type="compositionally biased region" description="Low complexity" evidence="7">
    <location>
        <begin position="14"/>
        <end position="23"/>
    </location>
</feature>
<dbReference type="InterPro" id="IPR050401">
    <property type="entry name" value="Cyclic_nucleotide_synthase"/>
</dbReference>
<keyword evidence="3" id="KW-0547">Nucleotide-binding</keyword>
<evidence type="ECO:0000256" key="5">
    <source>
        <dbReference type="ARBA" id="ARBA00023136"/>
    </source>
</evidence>
<evidence type="ECO:0000313" key="10">
    <source>
        <dbReference type="Proteomes" id="UP000694888"/>
    </source>
</evidence>
<feature type="compositionally biased region" description="Polar residues" evidence="7">
    <location>
        <begin position="1"/>
        <end position="13"/>
    </location>
</feature>
<evidence type="ECO:0000256" key="7">
    <source>
        <dbReference type="SAM" id="MobiDB-lite"/>
    </source>
</evidence>
<evidence type="ECO:0000256" key="6">
    <source>
        <dbReference type="ARBA" id="ARBA00023239"/>
    </source>
</evidence>
<accession>A0ABM1A0S9</accession>
<evidence type="ECO:0000259" key="9">
    <source>
        <dbReference type="PROSITE" id="PS50125"/>
    </source>
</evidence>
<feature type="region of interest" description="Disordered" evidence="7">
    <location>
        <begin position="1"/>
        <end position="23"/>
    </location>
</feature>
<dbReference type="RefSeq" id="XP_012938496.1">
    <property type="nucleotide sequence ID" value="XM_013083042.2"/>
</dbReference>
<dbReference type="PROSITE" id="PS50125">
    <property type="entry name" value="GUANYLATE_CYCLASE_2"/>
    <property type="match status" value="1"/>
</dbReference>
<dbReference type="GeneID" id="101852411"/>
<dbReference type="InterPro" id="IPR001054">
    <property type="entry name" value="A/G_cyclase"/>
</dbReference>
<proteinExistence type="predicted"/>
<sequence>MYENLNTRAVTPESTMDSLSGSRTSSLSSFHIPKGSYCATKLNFQTQHGRHFLLAILLSVGFVPVLTLLIQNLIRVSAASKTLTLNNEALAIVEAALGVKEVIYSLQLERGYSSLYASSGGDIEVRNAMLSQRMHVDDTLLGLSLWPGESQVGNTTRMSSLRAQRESLIRFRHDIDVSNSGEYDIVDYFSGDISVFLAFMGTLVRSVGVAGAIWPRIVAFISLSHSTEEAGQERAKGAIFFSTGPGRCLTNKAIPKGRIGYQQTVVGESIKEWVLASSDEQREATRLSSTLLVMEFVSFPIFTLLTIRLIAALLKGQEIPPEEYPSATVCFSGIWGFERLSRQSSGASIIYFINRLFDIMDDEITRHDVFKVETVALCVHLSSSARDLLVHTGTHLVTPRGKINIKGWKMLVVKSTEVAQRSARLHMVTVKMMVKVKKKVMVKVKVNYQMCISPCFPHK</sequence>
<gene>
    <name evidence="11" type="primary">LOC101852411</name>
</gene>
<evidence type="ECO:0000256" key="8">
    <source>
        <dbReference type="SAM" id="Phobius"/>
    </source>
</evidence>
<feature type="domain" description="Guanylate cyclase" evidence="9">
    <location>
        <begin position="328"/>
        <end position="376"/>
    </location>
</feature>
<evidence type="ECO:0000256" key="3">
    <source>
        <dbReference type="ARBA" id="ARBA00022741"/>
    </source>
</evidence>
<keyword evidence="5 8" id="KW-0472">Membrane</keyword>
<keyword evidence="6" id="KW-0456">Lyase</keyword>
<evidence type="ECO:0000313" key="11">
    <source>
        <dbReference type="RefSeq" id="XP_012938496.1"/>
    </source>
</evidence>
<name>A0ABM1A0S9_APLCA</name>
<dbReference type="InterPro" id="IPR029787">
    <property type="entry name" value="Nucleotide_cyclase"/>
</dbReference>
<dbReference type="SUPFAM" id="SSF55073">
    <property type="entry name" value="Nucleotide cyclase"/>
    <property type="match status" value="1"/>
</dbReference>
<dbReference type="PANTHER" id="PTHR11920:SF501">
    <property type="entry name" value="GUANYLATE CYCLASE 32E"/>
    <property type="match status" value="1"/>
</dbReference>
<keyword evidence="2 8" id="KW-0812">Transmembrane</keyword>
<dbReference type="Gene3D" id="3.30.70.1230">
    <property type="entry name" value="Nucleotide cyclase"/>
    <property type="match status" value="1"/>
</dbReference>
<reference evidence="11" key="1">
    <citation type="submission" date="2025-08" db="UniProtKB">
        <authorList>
            <consortium name="RefSeq"/>
        </authorList>
    </citation>
    <scope>IDENTIFICATION</scope>
</reference>
<protein>
    <submittedName>
        <fullName evidence="11">Uncharacterized protein LOC101852411</fullName>
    </submittedName>
</protein>